<sequence length="255" mass="28953">MQAYIDKLNQEKIQSSLPSFYQIKVIDSTASTNSWLSEHTDLPEGTVLIADHQTQGKGRNGRSFYSPSNSGIYLSLLLKPKEDKECVLHYTALSALCMCKAIQSVYGFSPSIKWLNDIYFHDKKLGGILCEGKLQQERFDSLIIGIGINVHSFIYPEDIASIACAVEDFVPFKKPRNILITSFLESFYDYYTNHHSFLQAYKDHLAYINQTVRILHPQKEYKGTILGVDDSFRLVIKKEDGSIDHLSSGEISIRL</sequence>
<dbReference type="PROSITE" id="PS51733">
    <property type="entry name" value="BPL_LPL_CATALYTIC"/>
    <property type="match status" value="1"/>
</dbReference>
<evidence type="ECO:0000313" key="8">
    <source>
        <dbReference type="Proteomes" id="UP000195447"/>
    </source>
</evidence>
<proteinExistence type="predicted"/>
<dbReference type="Pfam" id="PF02237">
    <property type="entry name" value="BPL_C"/>
    <property type="match status" value="1"/>
</dbReference>
<dbReference type="NCBIfam" id="TIGR00121">
    <property type="entry name" value="birA_ligase"/>
    <property type="match status" value="1"/>
</dbReference>
<dbReference type="PANTHER" id="PTHR12835:SF5">
    <property type="entry name" value="BIOTIN--PROTEIN LIGASE"/>
    <property type="match status" value="1"/>
</dbReference>
<dbReference type="CDD" id="cd16442">
    <property type="entry name" value="BPL"/>
    <property type="match status" value="1"/>
</dbReference>
<dbReference type="InterPro" id="IPR045864">
    <property type="entry name" value="aa-tRNA-synth_II/BPL/LPL"/>
</dbReference>
<dbReference type="SUPFAM" id="SSF55681">
    <property type="entry name" value="Class II aaRS and biotin synthetases"/>
    <property type="match status" value="1"/>
</dbReference>
<dbReference type="InterPro" id="IPR004143">
    <property type="entry name" value="BPL_LPL_catalytic"/>
</dbReference>
<evidence type="ECO:0000259" key="6">
    <source>
        <dbReference type="PROSITE" id="PS51733"/>
    </source>
</evidence>
<evidence type="ECO:0000256" key="5">
    <source>
        <dbReference type="ARBA" id="ARBA00024227"/>
    </source>
</evidence>
<feature type="domain" description="BPL/LPL catalytic" evidence="6">
    <location>
        <begin position="15"/>
        <end position="191"/>
    </location>
</feature>
<comment type="caution">
    <text evidence="7">The sequence shown here is derived from an EMBL/GenBank/DDBJ whole genome shotgun (WGS) entry which is preliminary data.</text>
</comment>
<dbReference type="InterPro" id="IPR008988">
    <property type="entry name" value="Transcriptional_repressor_C"/>
</dbReference>
<evidence type="ECO:0000256" key="2">
    <source>
        <dbReference type="ARBA" id="ARBA00022741"/>
    </source>
</evidence>
<dbReference type="Pfam" id="PF03099">
    <property type="entry name" value="BPL_LplA_LipB"/>
    <property type="match status" value="1"/>
</dbReference>
<protein>
    <recommendedName>
        <fullName evidence="5">biotin--[biotin carboxyl-carrier protein] ligase</fullName>
        <ecNumber evidence="5">6.3.4.15</ecNumber>
    </recommendedName>
</protein>
<dbReference type="Gene3D" id="2.30.30.100">
    <property type="match status" value="1"/>
</dbReference>
<evidence type="ECO:0000256" key="3">
    <source>
        <dbReference type="ARBA" id="ARBA00022840"/>
    </source>
</evidence>
<evidence type="ECO:0000256" key="4">
    <source>
        <dbReference type="ARBA" id="ARBA00023267"/>
    </source>
</evidence>
<keyword evidence="3" id="KW-0067">ATP-binding</keyword>
<gene>
    <name evidence="7" type="ORF">B5F14_09105</name>
</gene>
<keyword evidence="1 7" id="KW-0436">Ligase</keyword>
<organism evidence="7 8">
    <name type="scientific">Faecalitalea cylindroides</name>
    <dbReference type="NCBI Taxonomy" id="39483"/>
    <lineage>
        <taxon>Bacteria</taxon>
        <taxon>Bacillati</taxon>
        <taxon>Bacillota</taxon>
        <taxon>Erysipelotrichia</taxon>
        <taxon>Erysipelotrichales</taxon>
        <taxon>Erysipelotrichaceae</taxon>
        <taxon>Faecalitalea</taxon>
    </lineage>
</organism>
<dbReference type="RefSeq" id="WP_087159083.1">
    <property type="nucleotide sequence ID" value="NZ_NFKM01000022.1"/>
</dbReference>
<dbReference type="GO" id="GO:0005737">
    <property type="term" value="C:cytoplasm"/>
    <property type="evidence" value="ECO:0007669"/>
    <property type="project" value="TreeGrafter"/>
</dbReference>
<keyword evidence="2" id="KW-0547">Nucleotide-binding</keyword>
<dbReference type="Gene3D" id="3.30.930.10">
    <property type="entry name" value="Bira Bifunctional Protein, Domain 2"/>
    <property type="match status" value="1"/>
</dbReference>
<dbReference type="GO" id="GO:0009249">
    <property type="term" value="P:protein lipoylation"/>
    <property type="evidence" value="ECO:0007669"/>
    <property type="project" value="UniProtKB-ARBA"/>
</dbReference>
<dbReference type="GO" id="GO:0005524">
    <property type="term" value="F:ATP binding"/>
    <property type="evidence" value="ECO:0007669"/>
    <property type="project" value="UniProtKB-KW"/>
</dbReference>
<keyword evidence="8" id="KW-1185">Reference proteome</keyword>
<dbReference type="SUPFAM" id="SSF50037">
    <property type="entry name" value="C-terminal domain of transcriptional repressors"/>
    <property type="match status" value="1"/>
</dbReference>
<evidence type="ECO:0000256" key="1">
    <source>
        <dbReference type="ARBA" id="ARBA00022598"/>
    </source>
</evidence>
<dbReference type="AlphaFoldDB" id="A0A1Y4LNP6"/>
<dbReference type="Proteomes" id="UP000195447">
    <property type="component" value="Unassembled WGS sequence"/>
</dbReference>
<dbReference type="InterPro" id="IPR003142">
    <property type="entry name" value="BPL_C"/>
</dbReference>
<dbReference type="InterPro" id="IPR004408">
    <property type="entry name" value="Biotin_CoA_COase_ligase"/>
</dbReference>
<dbReference type="GO" id="GO:0016740">
    <property type="term" value="F:transferase activity"/>
    <property type="evidence" value="ECO:0007669"/>
    <property type="project" value="UniProtKB-ARBA"/>
</dbReference>
<dbReference type="PANTHER" id="PTHR12835">
    <property type="entry name" value="BIOTIN PROTEIN LIGASE"/>
    <property type="match status" value="1"/>
</dbReference>
<dbReference type="EC" id="6.3.4.15" evidence="5"/>
<evidence type="ECO:0000313" key="7">
    <source>
        <dbReference type="EMBL" id="OUP57149.1"/>
    </source>
</evidence>
<keyword evidence="4" id="KW-0092">Biotin</keyword>
<dbReference type="EMBL" id="NFKM01000022">
    <property type="protein sequence ID" value="OUP57149.1"/>
    <property type="molecule type" value="Genomic_DNA"/>
</dbReference>
<reference evidence="8" key="1">
    <citation type="submission" date="2017-04" db="EMBL/GenBank/DDBJ databases">
        <title>Function of individual gut microbiota members based on whole genome sequencing of pure cultures obtained from chicken caecum.</title>
        <authorList>
            <person name="Medvecky M."/>
            <person name="Cejkova D."/>
            <person name="Polansky O."/>
            <person name="Karasova D."/>
            <person name="Kubasova T."/>
            <person name="Cizek A."/>
            <person name="Rychlik I."/>
        </authorList>
    </citation>
    <scope>NUCLEOTIDE SEQUENCE [LARGE SCALE GENOMIC DNA]</scope>
    <source>
        <strain evidence="8">An178</strain>
    </source>
</reference>
<dbReference type="GO" id="GO:0004077">
    <property type="term" value="F:biotin--[biotin carboxyl-carrier protein] ligase activity"/>
    <property type="evidence" value="ECO:0007669"/>
    <property type="project" value="UniProtKB-EC"/>
</dbReference>
<name>A0A1Y4LNP6_9FIRM</name>
<accession>A0A1Y4LNP6</accession>